<keyword evidence="1" id="KW-0812">Transmembrane</keyword>
<sequence>MDTMRLIYKVISGIIAITFLGAYAISVAGINFGKPTYIALPLIANAIFKDFILAFEVLSILLLASLIGAVYLARKNGGSE</sequence>
<dbReference type="EMBL" id="CAJHIO010000013">
    <property type="protein sequence ID" value="CAD6492504.1"/>
    <property type="molecule type" value="Genomic_DNA"/>
</dbReference>
<evidence type="ECO:0000256" key="1">
    <source>
        <dbReference type="SAM" id="Phobius"/>
    </source>
</evidence>
<comment type="caution">
    <text evidence="2">The sequence shown here is derived from an EMBL/GenBank/DDBJ whole genome shotgun (WGS) entry which is preliminary data.</text>
</comment>
<proteinExistence type="predicted"/>
<feature type="transmembrane region" description="Helical" evidence="1">
    <location>
        <begin position="7"/>
        <end position="31"/>
    </location>
</feature>
<dbReference type="Proteomes" id="UP000610373">
    <property type="component" value="Unassembled WGS sequence"/>
</dbReference>
<evidence type="ECO:0008006" key="4">
    <source>
        <dbReference type="Google" id="ProtNLM"/>
    </source>
</evidence>
<protein>
    <recommendedName>
        <fullName evidence="4">NADH dehydrogenase</fullName>
    </recommendedName>
</protein>
<gene>
    <name evidence="2" type="ORF">CHKLHMKO_00286</name>
</gene>
<dbReference type="AlphaFoldDB" id="A0A811T5J4"/>
<keyword evidence="1" id="KW-0472">Membrane</keyword>
<dbReference type="Gene3D" id="1.20.120.1200">
    <property type="entry name" value="NADH-ubiquinone/plastoquinone oxidoreductase chain 6, subunit NuoJ"/>
    <property type="match status" value="1"/>
</dbReference>
<accession>A0A811T5J4</accession>
<evidence type="ECO:0000313" key="2">
    <source>
        <dbReference type="EMBL" id="CAD6492504.1"/>
    </source>
</evidence>
<dbReference type="InterPro" id="IPR042106">
    <property type="entry name" value="Nuo/plastoQ_OxRdtase_6_NuoJ"/>
</dbReference>
<name>A0A811T5J4_9EURY</name>
<keyword evidence="1" id="KW-1133">Transmembrane helix</keyword>
<feature type="transmembrane region" description="Helical" evidence="1">
    <location>
        <begin position="51"/>
        <end position="73"/>
    </location>
</feature>
<evidence type="ECO:0000313" key="3">
    <source>
        <dbReference type="Proteomes" id="UP000610373"/>
    </source>
</evidence>
<reference evidence="2" key="1">
    <citation type="submission" date="2020-10" db="EMBL/GenBank/DDBJ databases">
        <authorList>
            <person name="Hahn C.J."/>
            <person name="Laso-Perez R."/>
            <person name="Vulcano F."/>
            <person name="Vaziourakis K.-M."/>
            <person name="Stokke R."/>
            <person name="Steen I.H."/>
            <person name="Teske A."/>
            <person name="Boetius A."/>
            <person name="Liebeke M."/>
            <person name="Amann R."/>
            <person name="Knittel K."/>
        </authorList>
    </citation>
    <scope>NUCLEOTIDE SEQUENCE</scope>
    <source>
        <strain evidence="2">Gfbio:e3339647-f889-4370-9287-4fb5cb688e4c:AG392O15_GoMArc1</strain>
    </source>
</reference>
<organism evidence="2 3">
    <name type="scientific">Candidatus Argoarchaeum ethanivorans</name>
    <dbReference type="NCBI Taxonomy" id="2608793"/>
    <lineage>
        <taxon>Archaea</taxon>
        <taxon>Methanobacteriati</taxon>
        <taxon>Methanobacteriota</taxon>
        <taxon>Stenosarchaea group</taxon>
        <taxon>Methanomicrobia</taxon>
        <taxon>Methanosarcinales</taxon>
        <taxon>Methanosarcinales incertae sedis</taxon>
        <taxon>GOM Arc I cluster</taxon>
        <taxon>Candidatus Argoarchaeum</taxon>
    </lineage>
</organism>